<protein>
    <submittedName>
        <fullName evidence="1">Protein of uncharacterized function (DUF3558)</fullName>
    </submittedName>
</protein>
<evidence type="ECO:0000313" key="1">
    <source>
        <dbReference type="EMBL" id="CRY77659.1"/>
    </source>
</evidence>
<dbReference type="EMBL" id="LN868938">
    <property type="protein sequence ID" value="CRY77659.1"/>
    <property type="molecule type" value="Genomic_DNA"/>
</dbReference>
<dbReference type="AlphaFoldDB" id="A0A0H5NRI3"/>
<dbReference type="Proteomes" id="UP000057820">
    <property type="component" value="Chromosome 1"/>
</dbReference>
<evidence type="ECO:0000313" key="2">
    <source>
        <dbReference type="Proteomes" id="UP000057820"/>
    </source>
</evidence>
<dbReference type="Pfam" id="PF12079">
    <property type="entry name" value="DUF3558"/>
    <property type="match status" value="1"/>
</dbReference>
<accession>A0A0H5NRI3</accession>
<name>A0A0H5NRI3_NOCFR</name>
<dbReference type="PROSITE" id="PS51257">
    <property type="entry name" value="PROKAR_LIPOPROTEIN"/>
    <property type="match status" value="1"/>
</dbReference>
<dbReference type="RefSeq" id="WP_060592686.1">
    <property type="nucleotide sequence ID" value="NZ_CP031418.1"/>
</dbReference>
<reference evidence="2" key="1">
    <citation type="submission" date="2015-03" db="EMBL/GenBank/DDBJ databases">
        <authorList>
            <consortium name="Pathogen Informatics"/>
        </authorList>
    </citation>
    <scope>NUCLEOTIDE SEQUENCE [LARGE SCALE GENOMIC DNA]</scope>
    <source>
        <strain evidence="2">NCTC11134</strain>
    </source>
</reference>
<dbReference type="InterPro" id="IPR024520">
    <property type="entry name" value="DUF3558"/>
</dbReference>
<organism evidence="1 2">
    <name type="scientific">Nocardia farcinica</name>
    <dbReference type="NCBI Taxonomy" id="37329"/>
    <lineage>
        <taxon>Bacteria</taxon>
        <taxon>Bacillati</taxon>
        <taxon>Actinomycetota</taxon>
        <taxon>Actinomycetes</taxon>
        <taxon>Mycobacteriales</taxon>
        <taxon>Nocardiaceae</taxon>
        <taxon>Nocardia</taxon>
    </lineage>
</organism>
<sequence length="178" mass="18739">MRIAVVLRAIVAAVGVVVVVGCGSTVDGAPTTTGMETGDVAFNPCTDLSGEVLTATGVDPNTKHVTTDPAGASAWRICSWDAISLPYMLVVASSTHTVDELRSNPKETGLRDVTIGTRTGVVHHDVTDPEVEVCRVALPAQQGMFVISAAWRASQPITADRCDLAVKHARDLNDHLPK</sequence>
<proteinExistence type="predicted"/>
<dbReference type="KEGG" id="nfr:ERS450000_02522"/>
<gene>
    <name evidence="1" type="ORF">ERS450000_02522</name>
</gene>